<dbReference type="GO" id="GO:0047298">
    <property type="term" value="F:(S)-3-amino-2-methylpropionate transaminase activity"/>
    <property type="evidence" value="ECO:0007669"/>
    <property type="project" value="UniProtKB-EC"/>
</dbReference>
<dbReference type="Gene3D" id="3.40.640.10">
    <property type="entry name" value="Type I PLP-dependent aspartate aminotransferase-like (Major domain)"/>
    <property type="match status" value="1"/>
</dbReference>
<dbReference type="PANTHER" id="PTHR11986:SF79">
    <property type="entry name" value="ACETYLORNITHINE AMINOTRANSFERASE, MITOCHONDRIAL"/>
    <property type="match status" value="1"/>
</dbReference>
<evidence type="ECO:0000313" key="18">
    <source>
        <dbReference type="Proteomes" id="UP000031419"/>
    </source>
</evidence>
<dbReference type="STRING" id="28042.GU90_13005"/>
<dbReference type="Gene3D" id="3.90.1150.10">
    <property type="entry name" value="Aspartate Aminotransferase, domain 1"/>
    <property type="match status" value="1"/>
</dbReference>
<evidence type="ECO:0000256" key="10">
    <source>
        <dbReference type="ARBA" id="ARBA00029760"/>
    </source>
</evidence>
<evidence type="ECO:0000256" key="11">
    <source>
        <dbReference type="ARBA" id="ARBA00030204"/>
    </source>
</evidence>
<dbReference type="eggNOG" id="COG0160">
    <property type="taxonomic scope" value="Bacteria"/>
</dbReference>
<keyword evidence="8 17" id="KW-0808">Transferase</keyword>
<dbReference type="CDD" id="cd00610">
    <property type="entry name" value="OAT_like"/>
    <property type="match status" value="1"/>
</dbReference>
<dbReference type="GO" id="GO:0030170">
    <property type="term" value="F:pyridoxal phosphate binding"/>
    <property type="evidence" value="ECO:0007669"/>
    <property type="project" value="InterPro"/>
</dbReference>
<evidence type="ECO:0000256" key="6">
    <source>
        <dbReference type="ARBA" id="ARBA00012912"/>
    </source>
</evidence>
<evidence type="ECO:0000256" key="15">
    <source>
        <dbReference type="ARBA" id="ARBA00050054"/>
    </source>
</evidence>
<comment type="catalytic activity">
    <reaction evidence="1">
        <text>(S)-3-amino-2-methylpropanoate + 2-oxoglutarate = 2-methyl-3-oxopropanoate + L-glutamate</text>
        <dbReference type="Rhea" id="RHEA:13993"/>
        <dbReference type="ChEBI" id="CHEBI:16810"/>
        <dbReference type="ChEBI" id="CHEBI:29985"/>
        <dbReference type="ChEBI" id="CHEBI:57700"/>
        <dbReference type="ChEBI" id="CHEBI:58655"/>
        <dbReference type="EC" id="2.6.1.22"/>
    </reaction>
</comment>
<evidence type="ECO:0000256" key="1">
    <source>
        <dbReference type="ARBA" id="ARBA00001750"/>
    </source>
</evidence>
<dbReference type="InterPro" id="IPR005814">
    <property type="entry name" value="Aminotrans_3"/>
</dbReference>
<protein>
    <recommendedName>
        <fullName evidence="12">(S)-3-amino-2-methylpropionate transaminase</fullName>
        <ecNumber evidence="6">2.6.1.19</ecNumber>
        <ecNumber evidence="5">2.6.1.22</ecNumber>
    </recommendedName>
    <alternativeName>
        <fullName evidence="13">GABA aminotransferase</fullName>
    </alternativeName>
    <alternativeName>
        <fullName evidence="11">Gamma-amino-N-butyrate transaminase</fullName>
    </alternativeName>
    <alternativeName>
        <fullName evidence="15">Glutamate:succinic semialdehyde transaminase</fullName>
    </alternativeName>
    <alternativeName>
        <fullName evidence="10">L-AIBAT</fullName>
    </alternativeName>
</protein>
<keyword evidence="9 16" id="KW-0663">Pyridoxal phosphate</keyword>
<evidence type="ECO:0000256" key="3">
    <source>
        <dbReference type="ARBA" id="ARBA00005176"/>
    </source>
</evidence>
<evidence type="ECO:0000256" key="7">
    <source>
        <dbReference type="ARBA" id="ARBA00022576"/>
    </source>
</evidence>
<dbReference type="InterPro" id="IPR050103">
    <property type="entry name" value="Class-III_PLP-dep_AT"/>
</dbReference>
<evidence type="ECO:0000256" key="8">
    <source>
        <dbReference type="ARBA" id="ARBA00022679"/>
    </source>
</evidence>
<organism evidence="17 18">
    <name type="scientific">Saccharopolyspora rectivirgula</name>
    <dbReference type="NCBI Taxonomy" id="28042"/>
    <lineage>
        <taxon>Bacteria</taxon>
        <taxon>Bacillati</taxon>
        <taxon>Actinomycetota</taxon>
        <taxon>Actinomycetes</taxon>
        <taxon>Pseudonocardiales</taxon>
        <taxon>Pseudonocardiaceae</taxon>
        <taxon>Saccharopolyspora</taxon>
    </lineage>
</organism>
<dbReference type="PROSITE" id="PS00600">
    <property type="entry name" value="AA_TRANSFER_CLASS_3"/>
    <property type="match status" value="1"/>
</dbReference>
<dbReference type="SUPFAM" id="SSF53383">
    <property type="entry name" value="PLP-dependent transferases"/>
    <property type="match status" value="1"/>
</dbReference>
<dbReference type="GO" id="GO:0034386">
    <property type="term" value="F:4-aminobutyrate:2-oxoglutarate transaminase activity"/>
    <property type="evidence" value="ECO:0007669"/>
    <property type="project" value="UniProtKB-EC"/>
</dbReference>
<dbReference type="InterPro" id="IPR049704">
    <property type="entry name" value="Aminotrans_3_PPA_site"/>
</dbReference>
<dbReference type="GO" id="GO:0042802">
    <property type="term" value="F:identical protein binding"/>
    <property type="evidence" value="ECO:0007669"/>
    <property type="project" value="TreeGrafter"/>
</dbReference>
<dbReference type="AlphaFoldDB" id="A0A073AXU1"/>
<proteinExistence type="inferred from homology"/>
<keyword evidence="18" id="KW-1185">Reference proteome</keyword>
<comment type="similarity">
    <text evidence="4 16">Belongs to the class-III pyridoxal-phosphate-dependent aminotransferase family.</text>
</comment>
<dbReference type="InterPro" id="IPR015424">
    <property type="entry name" value="PyrdxlP-dep_Trfase"/>
</dbReference>
<evidence type="ECO:0000256" key="12">
    <source>
        <dbReference type="ARBA" id="ARBA00030857"/>
    </source>
</evidence>
<dbReference type="Proteomes" id="UP000031419">
    <property type="component" value="Unassembled WGS sequence"/>
</dbReference>
<comment type="caution">
    <text evidence="17">The sequence shown here is derived from an EMBL/GenBank/DDBJ whole genome shotgun (WGS) entry which is preliminary data.</text>
</comment>
<accession>A0A073AXU1</accession>
<evidence type="ECO:0000256" key="13">
    <source>
        <dbReference type="ARBA" id="ARBA00031787"/>
    </source>
</evidence>
<name>A0A073AXU1_9PSEU</name>
<dbReference type="InterPro" id="IPR015421">
    <property type="entry name" value="PyrdxlP-dep_Trfase_major"/>
</dbReference>
<comment type="catalytic activity">
    <reaction evidence="14">
        <text>4-aminobutanoate + 2-oxoglutarate = succinate semialdehyde + L-glutamate</text>
        <dbReference type="Rhea" id="RHEA:23352"/>
        <dbReference type="ChEBI" id="CHEBI:16810"/>
        <dbReference type="ChEBI" id="CHEBI:29985"/>
        <dbReference type="ChEBI" id="CHEBI:57706"/>
        <dbReference type="ChEBI" id="CHEBI:59888"/>
        <dbReference type="EC" id="2.6.1.19"/>
    </reaction>
</comment>
<evidence type="ECO:0000256" key="5">
    <source>
        <dbReference type="ARBA" id="ARBA00012876"/>
    </source>
</evidence>
<sequence length="418" mass="44200">MAELSPVLKQATPVLAVRGEGVYLYDEHDRAYLDFTAGIGVTSTGHCHPRVVEAAQRQVSTLIHAQYTTVMHRPLLELTERLGTVLPAGLDRLFYVNSGSEAVEAAVRLARQATGRQNIIAFHGGFHGRTMGAGALTSSGTKVRAGIGPMMPGVVFAPFPETYRHGWSQEQAVAFALAEFDHLLATVSSPRDTAAVIVEPVLGEGGYIPAPPEFLEQLRHRADEHGFVLIVDEVQTGVGRTGTFWGHQHATITPDVLITAKGLASGFPLSAIAASHELMSKAWPGSQGGTYGGNAVAAAAAIATLQVVEEEGLVDNAAEQGARLKEGLRKIAADHPVIGDVRGRGLMLGNEFTAPDGSPDTTTAVRAQQAAARRGLLLLTCGPHGNVVRMIPPLIVTAEQIDQGLQLWAEAVHEAVAD</sequence>
<comment type="pathway">
    <text evidence="3">Amino-acid degradation; 4-aminobutanoate degradation.</text>
</comment>
<gene>
    <name evidence="17" type="ORF">GU90_13005</name>
</gene>
<keyword evidence="7 17" id="KW-0032">Aminotransferase</keyword>
<evidence type="ECO:0000256" key="4">
    <source>
        <dbReference type="ARBA" id="ARBA00008954"/>
    </source>
</evidence>
<dbReference type="OrthoDB" id="9801052at2"/>
<dbReference type="Pfam" id="PF00202">
    <property type="entry name" value="Aminotran_3"/>
    <property type="match status" value="1"/>
</dbReference>
<dbReference type="PIRSF" id="PIRSF000521">
    <property type="entry name" value="Transaminase_4ab_Lys_Orn"/>
    <property type="match status" value="1"/>
</dbReference>
<evidence type="ECO:0000256" key="16">
    <source>
        <dbReference type="RuleBase" id="RU003560"/>
    </source>
</evidence>
<dbReference type="FunFam" id="3.40.640.10:FF:000013">
    <property type="entry name" value="4-aminobutyrate aminotransferase"/>
    <property type="match status" value="1"/>
</dbReference>
<dbReference type="InterPro" id="IPR015422">
    <property type="entry name" value="PyrdxlP-dep_Trfase_small"/>
</dbReference>
<reference evidence="17 18" key="1">
    <citation type="submission" date="2014-06" db="EMBL/GenBank/DDBJ databases">
        <title>Saccharopolyspora rectivirgula DSM-43113 Genome sequencing.</title>
        <authorList>
            <person name="Barrera C."/>
            <person name="Millon L."/>
            <person name="Rognon B."/>
            <person name="Zaugg C."/>
            <person name="Monod M."/>
        </authorList>
    </citation>
    <scope>NUCLEOTIDE SEQUENCE [LARGE SCALE GENOMIC DNA]</scope>
    <source>
        <strain evidence="17 18">DSM 43113</strain>
    </source>
</reference>
<evidence type="ECO:0000256" key="2">
    <source>
        <dbReference type="ARBA" id="ARBA00001933"/>
    </source>
</evidence>
<evidence type="ECO:0000313" key="17">
    <source>
        <dbReference type="EMBL" id="KEI43892.1"/>
    </source>
</evidence>
<dbReference type="PANTHER" id="PTHR11986">
    <property type="entry name" value="AMINOTRANSFERASE CLASS III"/>
    <property type="match status" value="1"/>
</dbReference>
<evidence type="ECO:0000256" key="14">
    <source>
        <dbReference type="ARBA" id="ARBA00048021"/>
    </source>
</evidence>
<dbReference type="EC" id="2.6.1.22" evidence="5"/>
<comment type="cofactor">
    <cofactor evidence="2">
        <name>pyridoxal 5'-phosphate</name>
        <dbReference type="ChEBI" id="CHEBI:597326"/>
    </cofactor>
</comment>
<dbReference type="EMBL" id="JNVU01000031">
    <property type="protein sequence ID" value="KEI43892.1"/>
    <property type="molecule type" value="Genomic_DNA"/>
</dbReference>
<dbReference type="EC" id="2.6.1.19" evidence="6"/>
<dbReference type="RefSeq" id="WP_029720667.1">
    <property type="nucleotide sequence ID" value="NZ_JAJUIW010000015.1"/>
</dbReference>
<evidence type="ECO:0000256" key="9">
    <source>
        <dbReference type="ARBA" id="ARBA00022898"/>
    </source>
</evidence>